<dbReference type="RefSeq" id="YP_004323553.1">
    <property type="nucleotide sequence ID" value="NC_015284.1"/>
</dbReference>
<evidence type="ECO:0000313" key="2">
    <source>
        <dbReference type="Proteomes" id="UP000006538"/>
    </source>
</evidence>
<proteinExistence type="predicted"/>
<accession>E3ST34</accession>
<sequence length="81" mass="9769">MKTITTPIYLADTCERITTMNNASPEIKEQCEFLLDWMQDRIEQLLLEELYDEAYDLYMEWNEWVEEANPTLLVLAKYEKK</sequence>
<name>E3ST34_9CAUD</name>
<dbReference type="KEGG" id="vg:10328055"/>
<gene>
    <name evidence="1" type="ORF">PHM2_184</name>
</gene>
<dbReference type="GeneID" id="10328055"/>
<evidence type="ECO:0000313" key="1">
    <source>
        <dbReference type="EMBL" id="ADO99962.1"/>
    </source>
</evidence>
<dbReference type="EMBL" id="GU075905">
    <property type="protein sequence ID" value="ADO99962.1"/>
    <property type="molecule type" value="Genomic_DNA"/>
</dbReference>
<dbReference type="OrthoDB" id="38009at10239"/>
<organism evidence="1 2">
    <name type="scientific">Prochlorococcus phage P-HM2</name>
    <dbReference type="NCBI Taxonomy" id="445696"/>
    <lineage>
        <taxon>Viruses</taxon>
        <taxon>Duplodnaviria</taxon>
        <taxon>Heunggongvirae</taxon>
        <taxon>Uroviricota</taxon>
        <taxon>Caudoviricetes</taxon>
        <taxon>Eurybiavirus</taxon>
        <taxon>Eurybiavirus PHM2</taxon>
    </lineage>
</organism>
<keyword evidence="2" id="KW-1185">Reference proteome</keyword>
<protein>
    <submittedName>
        <fullName evidence="1">Uncharacterized protein</fullName>
    </submittedName>
</protein>
<reference evidence="1 2" key="1">
    <citation type="journal article" date="2010" name="Environ. Microbiol.">
        <title>Genomic analysis of oceanic cyanobacterial myoviruses compared with T4-like myoviruses from diverse hosts and environments.</title>
        <authorList>
            <person name="Sullivan M.B."/>
            <person name="Huang K.H."/>
            <person name="Ignacio-Espinoza J.C."/>
            <person name="Berlin A.M."/>
            <person name="Kelly L."/>
            <person name="Weigele P.R."/>
            <person name="DeFrancesco A.S."/>
            <person name="Kern S.E."/>
            <person name="Thompson L.R."/>
            <person name="Young S."/>
            <person name="Yandava C."/>
            <person name="Fu R."/>
            <person name="Krastins B."/>
            <person name="Chase M."/>
            <person name="Sarracino D."/>
            <person name="Osburne M.S."/>
            <person name="Henn M.R."/>
            <person name="Chisholm S.W."/>
        </authorList>
    </citation>
    <scope>NUCLEOTIDE SEQUENCE [LARGE SCALE GENOMIC DNA]</scope>
    <source>
        <strain evidence="1">M4-259</strain>
    </source>
</reference>
<dbReference type="Proteomes" id="UP000006538">
    <property type="component" value="Segment"/>
</dbReference>